<dbReference type="PANTHER" id="PTHR10271:SF14">
    <property type="entry name" value="INTERFERON-INDUCED PROTEIN WITH TETRATRICOPEPTIDE REPEATS-RELATED"/>
    <property type="match status" value="1"/>
</dbReference>
<name>A0A6G1PJL5_CHAAH</name>
<dbReference type="GO" id="GO:0051607">
    <property type="term" value="P:defense response to virus"/>
    <property type="evidence" value="ECO:0007669"/>
    <property type="project" value="TreeGrafter"/>
</dbReference>
<dbReference type="Gene3D" id="1.25.40.10">
    <property type="entry name" value="Tetratricopeptide repeat domain"/>
    <property type="match status" value="3"/>
</dbReference>
<keyword evidence="7" id="KW-1185">Reference proteome</keyword>
<evidence type="ECO:0000256" key="4">
    <source>
        <dbReference type="ARBA" id="ARBA00022859"/>
    </source>
</evidence>
<reference evidence="7" key="2">
    <citation type="submission" date="2019-02" db="EMBL/GenBank/DDBJ databases">
        <title>Opniocepnalus argus Var Kimnra genome.</title>
        <authorList>
            <person name="Zhou C."/>
            <person name="Xiao S."/>
        </authorList>
    </citation>
    <scope>NUCLEOTIDE SEQUENCE [LARGE SCALE GENOMIC DNA]</scope>
</reference>
<evidence type="ECO:0000256" key="1">
    <source>
        <dbReference type="ARBA" id="ARBA00022588"/>
    </source>
</evidence>
<keyword evidence="4" id="KW-0391">Immunity</keyword>
<dbReference type="FunFam" id="1.25.40.10:FF:000036">
    <property type="entry name" value="interferon-induced protein with tetratricopeptide repeats 5"/>
    <property type="match status" value="1"/>
</dbReference>
<evidence type="ECO:0000256" key="3">
    <source>
        <dbReference type="ARBA" id="ARBA00022803"/>
    </source>
</evidence>
<sequence>MSAAKSQTPMESKLEALQCHFTWGINLSRATLFRFTDKLEDIVADEGNSWLGHIYNLQGFIHYKLGLTEDAQSFFSRAAEGFHQMRKAASDEGPWLMVNYGNQAWLHHHLGQEAESQAYLSKVDALMNKYPSPSQEELHPEIYAEKAWTLMKFSRYTKALVVDYFERAIRMQPDMVEWGTSHTLALLHGFSDGNTGSHTDILEKIRKAKEQHPENLYLAVQYLNQLAKKGENIKHEARELAIKVLRNPVSSYSGMKALLMVFMKYISANEAIDLAEEALKQHPDERYLKRCVALCYKWRIIYFRDSQSSDKSMIDRAIILHKEVISLYPHSSLVKKIDLANIYAKSKDGLEQAERMYQELLESDLEPADRQMLYNHYAKYLNFDQHDGKGSIKYHMKAAEIPQQSFFRSNSIRVLERIKDRNRTFLCGDIEEFLAQQQKLSSTII</sequence>
<protein>
    <submittedName>
        <fullName evidence="6">Interferon-induced protein with tetratricopeptide repeats 1</fullName>
    </submittedName>
</protein>
<keyword evidence="2" id="KW-0677">Repeat</keyword>
<keyword evidence="1" id="KW-0399">Innate immunity</keyword>
<dbReference type="PANTHER" id="PTHR10271">
    <property type="entry name" value="INTERFERON-INDUCED PROTEIN WITH TETRATRICOPEPTIDE REPEATS"/>
    <property type="match status" value="1"/>
</dbReference>
<dbReference type="GO" id="GO:0005829">
    <property type="term" value="C:cytosol"/>
    <property type="evidence" value="ECO:0007669"/>
    <property type="project" value="TreeGrafter"/>
</dbReference>
<dbReference type="SUPFAM" id="SSF48452">
    <property type="entry name" value="TPR-like"/>
    <property type="match status" value="1"/>
</dbReference>
<dbReference type="EMBL" id="CM015717">
    <property type="protein sequence ID" value="KAF3690490.1"/>
    <property type="molecule type" value="Genomic_DNA"/>
</dbReference>
<accession>A0A6G1PJL5</accession>
<evidence type="ECO:0000313" key="7">
    <source>
        <dbReference type="Proteomes" id="UP000503349"/>
    </source>
</evidence>
<organism evidence="6 7">
    <name type="scientific">Channa argus</name>
    <name type="common">Northern snakehead</name>
    <name type="synonym">Ophicephalus argus</name>
    <dbReference type="NCBI Taxonomy" id="215402"/>
    <lineage>
        <taxon>Eukaryota</taxon>
        <taxon>Metazoa</taxon>
        <taxon>Chordata</taxon>
        <taxon>Craniata</taxon>
        <taxon>Vertebrata</taxon>
        <taxon>Euteleostomi</taxon>
        <taxon>Actinopterygii</taxon>
        <taxon>Neopterygii</taxon>
        <taxon>Teleostei</taxon>
        <taxon>Neoteleostei</taxon>
        <taxon>Acanthomorphata</taxon>
        <taxon>Anabantaria</taxon>
        <taxon>Anabantiformes</taxon>
        <taxon>Channoidei</taxon>
        <taxon>Channidae</taxon>
        <taxon>Channa</taxon>
    </lineage>
</organism>
<evidence type="ECO:0000256" key="2">
    <source>
        <dbReference type="ARBA" id="ARBA00022737"/>
    </source>
</evidence>
<dbReference type="GO" id="GO:0045087">
    <property type="term" value="P:innate immune response"/>
    <property type="evidence" value="ECO:0007669"/>
    <property type="project" value="UniProtKB-KW"/>
</dbReference>
<evidence type="ECO:0000256" key="5">
    <source>
        <dbReference type="ARBA" id="ARBA00038336"/>
    </source>
</evidence>
<dbReference type="InterPro" id="IPR011990">
    <property type="entry name" value="TPR-like_helical_dom_sf"/>
</dbReference>
<dbReference type="AlphaFoldDB" id="A0A6G1PJL5"/>
<reference evidence="6 7" key="1">
    <citation type="submission" date="2019-02" db="EMBL/GenBank/DDBJ databases">
        <title>Opniocepnalus argus genome.</title>
        <authorList>
            <person name="Zhou C."/>
            <person name="Xiao S."/>
        </authorList>
    </citation>
    <scope>NUCLEOTIDE SEQUENCE [LARGE SCALE GENOMIC DNA]</scope>
    <source>
        <strain evidence="6">OARG1902GOOAL</strain>
        <tissue evidence="6">Muscle</tissue>
    </source>
</reference>
<proteinExistence type="inferred from homology"/>
<comment type="similarity">
    <text evidence="5">Belongs to the IFIT family.</text>
</comment>
<keyword evidence="3" id="KW-0802">TPR repeat</keyword>
<evidence type="ECO:0000313" key="6">
    <source>
        <dbReference type="EMBL" id="KAF3690490.1"/>
    </source>
</evidence>
<gene>
    <name evidence="6" type="ORF">EXN66_Car006163</name>
</gene>
<dbReference type="OrthoDB" id="10043504at2759"/>
<dbReference type="Proteomes" id="UP000503349">
    <property type="component" value="Chromosome 6"/>
</dbReference>